<dbReference type="GO" id="GO:0003729">
    <property type="term" value="F:mRNA binding"/>
    <property type="evidence" value="ECO:0007669"/>
    <property type="project" value="TreeGrafter"/>
</dbReference>
<feature type="domain" description="RRM" evidence="20">
    <location>
        <begin position="668"/>
        <end position="740"/>
    </location>
</feature>
<dbReference type="Gene3D" id="3.30.70.330">
    <property type="match status" value="2"/>
</dbReference>
<keyword evidence="13" id="KW-1015">Disulfide bond</keyword>
<evidence type="ECO:0000256" key="11">
    <source>
        <dbReference type="ARBA" id="ARBA00023049"/>
    </source>
</evidence>
<evidence type="ECO:0000256" key="1">
    <source>
        <dbReference type="ARBA" id="ARBA00004123"/>
    </source>
</evidence>
<dbReference type="CDD" id="cd04278">
    <property type="entry name" value="ZnMc_MMP"/>
    <property type="match status" value="1"/>
</dbReference>
<organism evidence="21 22">
    <name type="scientific">Drosophila gunungcola</name>
    <name type="common">fruit fly</name>
    <dbReference type="NCBI Taxonomy" id="103775"/>
    <lineage>
        <taxon>Eukaryota</taxon>
        <taxon>Metazoa</taxon>
        <taxon>Ecdysozoa</taxon>
        <taxon>Arthropoda</taxon>
        <taxon>Hexapoda</taxon>
        <taxon>Insecta</taxon>
        <taxon>Pterygota</taxon>
        <taxon>Neoptera</taxon>
        <taxon>Endopterygota</taxon>
        <taxon>Diptera</taxon>
        <taxon>Brachycera</taxon>
        <taxon>Muscomorpha</taxon>
        <taxon>Ephydroidea</taxon>
        <taxon>Drosophilidae</taxon>
        <taxon>Drosophila</taxon>
        <taxon>Sophophora</taxon>
    </lineage>
</organism>
<dbReference type="InterPro" id="IPR018487">
    <property type="entry name" value="Hemopexin-like_repeat"/>
</dbReference>
<feature type="binding site" evidence="15">
    <location>
        <position position="176"/>
    </location>
    <ligand>
        <name>Zn(2+)</name>
        <dbReference type="ChEBI" id="CHEBI:29105"/>
        <label>2</label>
        <note>catalytic</note>
    </ligand>
</feature>
<comment type="cofactor">
    <cofactor evidence="15">
        <name>Ca(2+)</name>
        <dbReference type="ChEBI" id="CHEBI:29108"/>
    </cofactor>
    <text evidence="15">Can bind about 5 Ca(2+) ions per subunit.</text>
</comment>
<keyword evidence="8 15" id="KW-0862">Zinc</keyword>
<feature type="compositionally biased region" description="Basic and acidic residues" evidence="19">
    <location>
        <begin position="807"/>
        <end position="818"/>
    </location>
</feature>
<accession>A0A9Q0BPC7</accession>
<dbReference type="InterPro" id="IPR036365">
    <property type="entry name" value="PGBD-like_sf"/>
</dbReference>
<dbReference type="SUPFAM" id="SSF54928">
    <property type="entry name" value="RNA-binding domain, RBD"/>
    <property type="match status" value="2"/>
</dbReference>
<dbReference type="InterPro" id="IPR024079">
    <property type="entry name" value="MetalloPept_cat_dom_sf"/>
</dbReference>
<gene>
    <name evidence="21" type="ORF">M5D96_007251</name>
</gene>
<feature type="binding site" evidence="15">
    <location>
        <position position="168"/>
    </location>
    <ligand>
        <name>Zn(2+)</name>
        <dbReference type="ChEBI" id="CHEBI:29105"/>
        <label>2</label>
        <note>catalytic</note>
    </ligand>
</feature>
<feature type="binding site" description="in inhibited form" evidence="15">
    <location>
        <position position="54"/>
    </location>
    <ligand>
        <name>Zn(2+)</name>
        <dbReference type="ChEBI" id="CHEBI:29105"/>
        <label>2</label>
        <note>catalytic</note>
    </ligand>
</feature>
<evidence type="ECO:0000256" key="7">
    <source>
        <dbReference type="ARBA" id="ARBA00022801"/>
    </source>
</evidence>
<dbReference type="SUPFAM" id="SSF47090">
    <property type="entry name" value="PGBD-like"/>
    <property type="match status" value="1"/>
</dbReference>
<feature type="binding site" evidence="15">
    <location>
        <position position="142"/>
    </location>
    <ligand>
        <name>Ca(2+)</name>
        <dbReference type="ChEBI" id="CHEBI:29108"/>
        <label>3</label>
    </ligand>
</feature>
<feature type="binding site" evidence="15">
    <location>
        <position position="114"/>
    </location>
    <ligand>
        <name>Zn(2+)</name>
        <dbReference type="ChEBI" id="CHEBI:29105"/>
        <label>1</label>
    </ligand>
</feature>
<feature type="binding site" evidence="15">
    <location>
        <position position="145"/>
    </location>
    <ligand>
        <name>Ca(2+)</name>
        <dbReference type="ChEBI" id="CHEBI:29108"/>
        <label>3</label>
    </ligand>
</feature>
<sequence length="1297" mass="147536">IYLSQFGYLPASARNPASSGLHDQQTWEFQSFAGLNITGELDSETMKLMSLPRCGVRDRVGTGDSRSKRYALQGSRWRVKNLTYKISKYPKRLKRVDVDAEIGRAFAVFVESEHGDGDAFDGQGGTLAHAFFPVFGGDAHFDDAELWTIGSPRGTNLFQFGHSLGLSHSDQSSALMAPFYRGFEPVFKLDEDDKAAIQSLYGRKTNQLRPTNVYPATTQRPFTPPKVPLDDSICKDSKGETYAFKGDKYYKLTTDSVEEGYPQLISKGWPGLPGNIDAAFTYKNGKTYFFKGTQYWRYQGRQMDGVYPKEISEGFTGIPDHGSKFWRFDPAKRPPVKASYPKPISNWEGVPNNLDAALKYTNGYTYFFKGSQYYRFHDARFAVDSATPPFPRPTAHWWFGCKNTPSSTGNIVEGSDNEFEQHSMIEHADDGNGDDFDAAVGDHQSNDEPIAPEVAERTGSGAMSQTKLTSSSAVNTVITTILMCLVSKLIGLHTSSSVCKWRNVASGEVERKLLTGDRLPDNYKLIYRAPIESYVTWTKNMSTATTSILGLVAAYHWATTMNFKMDIAILVSQESDLYYFLTGFVLINLAIRAFVAKYPLRIYKSSEKYVAVYGSQLPLGTVKHYFERDDTAESPPETVGGEQARKRRNPFNTQRLKEEKERRQKKRARLIVRNISYKSTEDSMREHFGQWGTLEDRGDGKLVGCAFVQYETINQATKAILHSNGKELLGRKLFVDWALGKDEYVAKNPKDEEPEEKKPKVEVKEESGDEKEGDSGDESEAESESNEDEEEDKESDGEADDDDEDQKEDKDELKSKLNIENVKKEKQISNDVQQGCTVFIKNVPFDAEDADLRKAKESADLCLQAGTEFKLMDEVLDPHPALSREEMKSKQSQDNKKDDAKDSRNLYLAREGLIMSGAKAADGVSASDMAKRHQLEQNYDNEKLKQMAQTYTGFRPHECRVMREQKITPEHPQGKSKGFGFLSFDTHQRALTALRKLNNNPSIFGTQNRPIVAFSIEDRAVHKIKEKRTERSKLSNPTYQNKQQQRKEQRQQKRNGQKAKPPVPQTDNKAKLQKHIKKLEASRAAKMQPSDVQSDYVGTAAKPGTSLKMRSKKKIIEQSKEHMKKLKTEKRKQKNKKIRESHLAERKANNRPKQGRKKEKDDLRPLINNHPLYPRISYQIRKHPPTGSIIQVRDWFEHVMMRERSSLPPDVNIRYAEWRIITGDVEMFQVQGCRFDKIMLVLGEENISWVFYQNMPLHRRIEGSACFPVSYCGCCLNNQYLDIMAKIKQTVSRKKIR</sequence>
<dbReference type="GO" id="GO:0005730">
    <property type="term" value="C:nucleolus"/>
    <property type="evidence" value="ECO:0007669"/>
    <property type="project" value="TreeGrafter"/>
</dbReference>
<evidence type="ECO:0000256" key="8">
    <source>
        <dbReference type="ARBA" id="ARBA00022833"/>
    </source>
</evidence>
<feature type="repeat" description="Hemopexin" evidence="18">
    <location>
        <begin position="351"/>
        <end position="401"/>
    </location>
</feature>
<dbReference type="Gene3D" id="2.110.10.10">
    <property type="entry name" value="Hemopexin-like domain"/>
    <property type="match status" value="2"/>
</dbReference>
<feature type="compositionally biased region" description="Basic and acidic residues" evidence="19">
    <location>
        <begin position="746"/>
        <end position="766"/>
    </location>
</feature>
<feature type="binding site" evidence="15">
    <location>
        <position position="116"/>
    </location>
    <ligand>
        <name>Zn(2+)</name>
        <dbReference type="ChEBI" id="CHEBI:29105"/>
        <label>1</label>
    </ligand>
</feature>
<comment type="caution">
    <text evidence="21">The sequence shown here is derived from an EMBL/GenBank/DDBJ whole genome shotgun (WGS) entry which is preliminary data.</text>
</comment>
<proteinExistence type="inferred from homology"/>
<keyword evidence="12" id="KW-0865">Zymogen</keyword>
<comment type="cofactor">
    <cofactor evidence="15">
        <name>Zn(2+)</name>
        <dbReference type="ChEBI" id="CHEBI:29105"/>
    </cofactor>
    <text evidence="15">Binds 2 Zn(2+) ions per subunit.</text>
</comment>
<dbReference type="PRINTS" id="PR00138">
    <property type="entry name" value="MATRIXIN"/>
</dbReference>
<dbReference type="InterPro" id="IPR021190">
    <property type="entry name" value="Pept_M10A"/>
</dbReference>
<keyword evidence="11" id="KW-0482">Metalloprotease</keyword>
<dbReference type="Pfam" id="PF00076">
    <property type="entry name" value="RRM_1"/>
    <property type="match status" value="2"/>
</dbReference>
<evidence type="ECO:0000256" key="9">
    <source>
        <dbReference type="ARBA" id="ARBA00022837"/>
    </source>
</evidence>
<dbReference type="SMART" id="SM00235">
    <property type="entry name" value="ZnMc"/>
    <property type="match status" value="1"/>
</dbReference>
<feature type="binding site" evidence="15">
    <location>
        <position position="121"/>
    </location>
    <ligand>
        <name>Ca(2+)</name>
        <dbReference type="ChEBI" id="CHEBI:29108"/>
        <label>3</label>
    </ligand>
</feature>
<feature type="binding site" evidence="15">
    <location>
        <position position="140"/>
    </location>
    <ligand>
        <name>Zn(2+)</name>
        <dbReference type="ChEBI" id="CHEBI:29105"/>
        <label>1</label>
    </ligand>
</feature>
<keyword evidence="7" id="KW-0378">Hydrolase</keyword>
<dbReference type="CDD" id="cd12416">
    <property type="entry name" value="RRM4_RBM28_like"/>
    <property type="match status" value="1"/>
</dbReference>
<dbReference type="Pfam" id="PF00413">
    <property type="entry name" value="Peptidase_M10"/>
    <property type="match status" value="1"/>
</dbReference>
<evidence type="ECO:0000256" key="6">
    <source>
        <dbReference type="ARBA" id="ARBA00022737"/>
    </source>
</evidence>
<feature type="region of interest" description="Disordered" evidence="19">
    <location>
        <begin position="630"/>
        <end position="665"/>
    </location>
</feature>
<keyword evidence="4 15" id="KW-0479">Metal-binding</keyword>
<feature type="binding site" evidence="15">
    <location>
        <position position="355"/>
    </location>
    <ligand>
        <name>Ca(2+)</name>
        <dbReference type="ChEBI" id="CHEBI:29108"/>
        <label>4</label>
    </ligand>
</feature>
<evidence type="ECO:0000256" key="18">
    <source>
        <dbReference type="PROSITE-ProRule" id="PRU01011"/>
    </source>
</evidence>
<evidence type="ECO:0000313" key="21">
    <source>
        <dbReference type="EMBL" id="KAI8039827.1"/>
    </source>
</evidence>
<dbReference type="EMBL" id="JAMKOV010000005">
    <property type="protein sequence ID" value="KAI8039827.1"/>
    <property type="molecule type" value="Genomic_DNA"/>
</dbReference>
<feature type="binding site" evidence="15">
    <location>
        <position position="162"/>
    </location>
    <ligand>
        <name>Zn(2+)</name>
        <dbReference type="ChEBI" id="CHEBI:29105"/>
        <label>2</label>
        <note>catalytic</note>
    </ligand>
</feature>
<keyword evidence="5" id="KW-0732">Signal</keyword>
<dbReference type="Gene3D" id="3.40.390.10">
    <property type="entry name" value="Collagenase (Catalytic Domain)"/>
    <property type="match status" value="2"/>
</dbReference>
<feature type="binding site" evidence="15">
    <location>
        <position position="279"/>
    </location>
    <ligand>
        <name>Ca(2+)</name>
        <dbReference type="ChEBI" id="CHEBI:29108"/>
        <label>5</label>
    </ligand>
</feature>
<dbReference type="SUPFAM" id="SSF50923">
    <property type="entry name" value="Hemopexin-like domain"/>
    <property type="match status" value="1"/>
</dbReference>
<dbReference type="InterPro" id="IPR000504">
    <property type="entry name" value="RRM_dom"/>
</dbReference>
<feature type="binding site" evidence="15">
    <location>
        <position position="138"/>
    </location>
    <ligand>
        <name>Ca(2+)</name>
        <dbReference type="ChEBI" id="CHEBI:29108"/>
        <label>2</label>
    </ligand>
</feature>
<comment type="similarity">
    <text evidence="2">Belongs to the peptidase M10A family.</text>
</comment>
<dbReference type="InterPro" id="IPR051945">
    <property type="entry name" value="RRM_MRD1_RNA_proc_ribogen"/>
</dbReference>
<feature type="repeat" description="Hemopexin" evidence="18">
    <location>
        <begin position="273"/>
        <end position="318"/>
    </location>
</feature>
<feature type="binding site" evidence="15">
    <location>
        <position position="129"/>
    </location>
    <ligand>
        <name>Zn(2+)</name>
        <dbReference type="ChEBI" id="CHEBI:29105"/>
        <label>1</label>
    </ligand>
</feature>
<comment type="subcellular location">
    <subcellularLocation>
        <location evidence="1">Nucleus</location>
    </subcellularLocation>
</comment>
<feature type="binding site" evidence="15">
    <location>
        <position position="233"/>
    </location>
    <ligand>
        <name>Ca(2+)</name>
        <dbReference type="ChEBI" id="CHEBI:29108"/>
        <label>5</label>
    </ligand>
</feature>
<feature type="repeat" description="Hemopexin" evidence="18">
    <location>
        <begin position="226"/>
        <end position="272"/>
    </location>
</feature>
<evidence type="ECO:0000256" key="10">
    <source>
        <dbReference type="ARBA" id="ARBA00022884"/>
    </source>
</evidence>
<dbReference type="PROSITE" id="PS50102">
    <property type="entry name" value="RRM"/>
    <property type="match status" value="1"/>
</dbReference>
<evidence type="ECO:0000256" key="2">
    <source>
        <dbReference type="ARBA" id="ARBA00010370"/>
    </source>
</evidence>
<dbReference type="PROSITE" id="PS00024">
    <property type="entry name" value="HEMOPEXIN"/>
    <property type="match status" value="1"/>
</dbReference>
<keyword evidence="3" id="KW-0645">Protease</keyword>
<feature type="region of interest" description="Disordered" evidence="19">
    <location>
        <begin position="746"/>
        <end position="818"/>
    </location>
</feature>
<evidence type="ECO:0000256" key="14">
    <source>
        <dbReference type="ARBA" id="ARBA00023242"/>
    </source>
</evidence>
<dbReference type="InterPro" id="IPR033739">
    <property type="entry name" value="M10A_MMP"/>
</dbReference>
<keyword evidence="9 15" id="KW-0106">Calcium</keyword>
<dbReference type="InterPro" id="IPR018486">
    <property type="entry name" value="Hemopexin_CS"/>
</dbReference>
<dbReference type="PANTHER" id="PTHR48039:SF5">
    <property type="entry name" value="RNA-BINDING PROTEIN 28"/>
    <property type="match status" value="1"/>
</dbReference>
<evidence type="ECO:0000256" key="5">
    <source>
        <dbReference type="ARBA" id="ARBA00022729"/>
    </source>
</evidence>
<evidence type="ECO:0000256" key="16">
    <source>
        <dbReference type="PIRSR" id="PIRSR621190-4"/>
    </source>
</evidence>
<feature type="compositionally biased region" description="Acidic residues" evidence="19">
    <location>
        <begin position="767"/>
        <end position="806"/>
    </location>
</feature>
<feature type="modified residue" description="Phosphotyrosine; by PKDCC" evidence="16">
    <location>
        <position position="307"/>
    </location>
</feature>
<evidence type="ECO:0000256" key="19">
    <source>
        <dbReference type="SAM" id="MobiDB-lite"/>
    </source>
</evidence>
<keyword evidence="22" id="KW-1185">Reference proteome</keyword>
<feature type="binding site" evidence="15">
    <location>
        <position position="136"/>
    </location>
    <ligand>
        <name>Ca(2+)</name>
        <dbReference type="ChEBI" id="CHEBI:29108"/>
        <label>2</label>
    </ligand>
</feature>
<dbReference type="Proteomes" id="UP001059596">
    <property type="component" value="Unassembled WGS sequence"/>
</dbReference>
<protein>
    <recommendedName>
        <fullName evidence="20">RRM domain-containing protein</fullName>
    </recommendedName>
</protein>
<dbReference type="SMART" id="SM00360">
    <property type="entry name" value="RRM"/>
    <property type="match status" value="2"/>
</dbReference>
<reference evidence="21" key="1">
    <citation type="journal article" date="2023" name="Genome Biol. Evol.">
        <title>Long-read-based Genome Assembly of Drosophila gunungcola Reveals Fewer Chemosensory Genes in Flower-breeding Species.</title>
        <authorList>
            <person name="Negi A."/>
            <person name="Liao B.Y."/>
            <person name="Yeh S.D."/>
        </authorList>
    </citation>
    <scope>NUCLEOTIDE SEQUENCE</scope>
    <source>
        <strain evidence="21">Sukarami</strain>
    </source>
</reference>
<keyword evidence="6" id="KW-0677">Repeat</keyword>
<dbReference type="InterPro" id="IPR000585">
    <property type="entry name" value="Hemopexin-like_dom"/>
</dbReference>
<evidence type="ECO:0000256" key="13">
    <source>
        <dbReference type="ARBA" id="ARBA00023157"/>
    </source>
</evidence>
<feature type="binding site" evidence="15">
    <location>
        <position position="145"/>
    </location>
    <ligand>
        <name>Ca(2+)</name>
        <dbReference type="ChEBI" id="CHEBI:29108"/>
        <label>1</label>
    </ligand>
</feature>
<name>A0A9Q0BPC7_9MUSC</name>
<feature type="binding site" evidence="15">
    <location>
        <position position="143"/>
    </location>
    <ligand>
        <name>Ca(2+)</name>
        <dbReference type="ChEBI" id="CHEBI:29108"/>
        <label>1</label>
    </ligand>
</feature>
<feature type="region of interest" description="Disordered" evidence="19">
    <location>
        <begin position="1025"/>
        <end position="1166"/>
    </location>
</feature>
<dbReference type="GO" id="GO:0008270">
    <property type="term" value="F:zinc ion binding"/>
    <property type="evidence" value="ECO:0007669"/>
    <property type="project" value="InterPro"/>
</dbReference>
<dbReference type="PROSITE" id="PS51642">
    <property type="entry name" value="HEMOPEXIN_2"/>
    <property type="match status" value="3"/>
</dbReference>
<feature type="region of interest" description="Disordered" evidence="19">
    <location>
        <begin position="883"/>
        <end position="902"/>
    </location>
</feature>
<evidence type="ECO:0000313" key="22">
    <source>
        <dbReference type="Proteomes" id="UP001059596"/>
    </source>
</evidence>
<keyword evidence="10 17" id="KW-0694">RNA-binding</keyword>
<dbReference type="InterPro" id="IPR012677">
    <property type="entry name" value="Nucleotide-bd_a/b_plait_sf"/>
</dbReference>
<feature type="binding site" evidence="15">
    <location>
        <position position="122"/>
    </location>
    <ligand>
        <name>Ca(2+)</name>
        <dbReference type="ChEBI" id="CHEBI:29108"/>
        <label>3</label>
    </ligand>
</feature>
<dbReference type="InterPro" id="IPR035979">
    <property type="entry name" value="RBD_domain_sf"/>
</dbReference>
<dbReference type="Pfam" id="PF00045">
    <property type="entry name" value="Hemopexin"/>
    <property type="match status" value="3"/>
</dbReference>
<feature type="compositionally biased region" description="Basic and acidic residues" evidence="19">
    <location>
        <begin position="1138"/>
        <end position="1148"/>
    </location>
</feature>
<evidence type="ECO:0000256" key="17">
    <source>
        <dbReference type="PROSITE-ProRule" id="PRU00176"/>
    </source>
</evidence>
<evidence type="ECO:0000256" key="3">
    <source>
        <dbReference type="ARBA" id="ARBA00022670"/>
    </source>
</evidence>
<dbReference type="CDD" id="cd00094">
    <property type="entry name" value="HX"/>
    <property type="match status" value="1"/>
</dbReference>
<evidence type="ECO:0000256" key="12">
    <source>
        <dbReference type="ARBA" id="ARBA00023145"/>
    </source>
</evidence>
<dbReference type="FunFam" id="3.30.70.330:FF:000182">
    <property type="entry name" value="RNA-binding motif protein 28"/>
    <property type="match status" value="1"/>
</dbReference>
<feature type="binding site" evidence="15">
    <location>
        <position position="277"/>
    </location>
    <ligand>
        <name>Ca(2+)</name>
        <dbReference type="ChEBI" id="CHEBI:29108"/>
        <label>4</label>
    </ligand>
</feature>
<feature type="binding site" evidence="15">
    <location>
        <position position="230"/>
    </location>
    <ligand>
        <name>Ca(2+)</name>
        <dbReference type="ChEBI" id="CHEBI:29108"/>
        <label>4</label>
    </ligand>
</feature>
<dbReference type="SUPFAM" id="SSF55486">
    <property type="entry name" value="Metalloproteases ('zincins'), catalytic domain"/>
    <property type="match status" value="1"/>
</dbReference>
<feature type="non-terminal residue" evidence="21">
    <location>
        <position position="1"/>
    </location>
</feature>
<evidence type="ECO:0000256" key="4">
    <source>
        <dbReference type="ARBA" id="ARBA00022723"/>
    </source>
</evidence>
<evidence type="ECO:0000256" key="15">
    <source>
        <dbReference type="PIRSR" id="PIRSR621190-2"/>
    </source>
</evidence>
<dbReference type="InterPro" id="IPR006026">
    <property type="entry name" value="Peptidase_Metallo"/>
</dbReference>
<dbReference type="PANTHER" id="PTHR48039">
    <property type="entry name" value="RNA-BINDING MOTIF PROTEIN 14B"/>
    <property type="match status" value="1"/>
</dbReference>
<dbReference type="GO" id="GO:0031012">
    <property type="term" value="C:extracellular matrix"/>
    <property type="evidence" value="ECO:0007669"/>
    <property type="project" value="InterPro"/>
</dbReference>
<dbReference type="FunFam" id="2.110.10.10:FF:000007">
    <property type="entry name" value="stromelysin-3 isoform X2"/>
    <property type="match status" value="1"/>
</dbReference>
<dbReference type="GO" id="GO:0006508">
    <property type="term" value="P:proteolysis"/>
    <property type="evidence" value="ECO:0007669"/>
    <property type="project" value="UniProtKB-KW"/>
</dbReference>
<feature type="compositionally biased region" description="Basic residues" evidence="19">
    <location>
        <begin position="1122"/>
        <end position="1137"/>
    </location>
</feature>
<dbReference type="GO" id="GO:0004222">
    <property type="term" value="F:metalloendopeptidase activity"/>
    <property type="evidence" value="ECO:0007669"/>
    <property type="project" value="InterPro"/>
</dbReference>
<dbReference type="SMART" id="SM00120">
    <property type="entry name" value="HX"/>
    <property type="match status" value="4"/>
</dbReference>
<dbReference type="InterPro" id="IPR001818">
    <property type="entry name" value="Pept_M10_metallopeptidase"/>
</dbReference>
<keyword evidence="14" id="KW-0539">Nucleus</keyword>
<evidence type="ECO:0000259" key="20">
    <source>
        <dbReference type="PROSITE" id="PS50102"/>
    </source>
</evidence>
<dbReference type="InterPro" id="IPR036375">
    <property type="entry name" value="Hemopexin-like_dom_sf"/>
</dbReference>